<proteinExistence type="predicted"/>
<sequence>MLGGSKMPGSAGLITQLASVKMEDNPASVAMASSSPRDFLSVPGNLQFWVNDSDSDNDGASGNNEAGVGNASGVVAPGTRWVDLSEFNSSSSGKVL</sequence>
<feature type="region of interest" description="Disordered" evidence="1">
    <location>
        <begin position="50"/>
        <end position="75"/>
    </location>
</feature>
<accession>A0A3L6ERD1</accession>
<evidence type="ECO:0000256" key="1">
    <source>
        <dbReference type="SAM" id="MobiDB-lite"/>
    </source>
</evidence>
<dbReference type="AlphaFoldDB" id="A0A3L6ERD1"/>
<dbReference type="ExpressionAtlas" id="A0A3L6ERD1">
    <property type="expression patterns" value="baseline"/>
</dbReference>
<dbReference type="Proteomes" id="UP000251960">
    <property type="component" value="Chromosome 5"/>
</dbReference>
<gene>
    <name evidence="2" type="ORF">Zm00014a_034335</name>
</gene>
<name>A0A3L6ERD1_MAIZE</name>
<protein>
    <submittedName>
        <fullName evidence="2">Uncharacterized protein</fullName>
    </submittedName>
</protein>
<dbReference type="EMBL" id="NCVQ01000006">
    <property type="protein sequence ID" value="PWZ23526.1"/>
    <property type="molecule type" value="Genomic_DNA"/>
</dbReference>
<evidence type="ECO:0000313" key="2">
    <source>
        <dbReference type="EMBL" id="PWZ23526.1"/>
    </source>
</evidence>
<reference evidence="2" key="1">
    <citation type="journal article" date="2018" name="Nat. Genet.">
        <title>Extensive intraspecific gene order and gene structural variations between Mo17 and other maize genomes.</title>
        <authorList>
            <person name="Sun S."/>
            <person name="Zhou Y."/>
            <person name="Chen J."/>
            <person name="Shi J."/>
            <person name="Zhao H."/>
            <person name="Zhao H."/>
            <person name="Song W."/>
            <person name="Zhang M."/>
            <person name="Cui Y."/>
            <person name="Dong X."/>
            <person name="Liu H."/>
            <person name="Ma X."/>
            <person name="Jiao Y."/>
            <person name="Wang B."/>
            <person name="Wei X."/>
            <person name="Stein J.C."/>
            <person name="Glaubitz J.C."/>
            <person name="Lu F."/>
            <person name="Yu G."/>
            <person name="Liang C."/>
            <person name="Fengler K."/>
            <person name="Li B."/>
            <person name="Rafalski A."/>
            <person name="Schnable P.S."/>
            <person name="Ware D.H."/>
            <person name="Buckler E.S."/>
            <person name="Lai J."/>
        </authorList>
    </citation>
    <scope>NUCLEOTIDE SEQUENCE [LARGE SCALE GENOMIC DNA]</scope>
    <source>
        <tissue evidence="2">Seedling</tissue>
    </source>
</reference>
<comment type="caution">
    <text evidence="2">The sequence shown here is derived from an EMBL/GenBank/DDBJ whole genome shotgun (WGS) entry which is preliminary data.</text>
</comment>
<organism evidence="2">
    <name type="scientific">Zea mays</name>
    <name type="common">Maize</name>
    <dbReference type="NCBI Taxonomy" id="4577"/>
    <lineage>
        <taxon>Eukaryota</taxon>
        <taxon>Viridiplantae</taxon>
        <taxon>Streptophyta</taxon>
        <taxon>Embryophyta</taxon>
        <taxon>Tracheophyta</taxon>
        <taxon>Spermatophyta</taxon>
        <taxon>Magnoliopsida</taxon>
        <taxon>Liliopsida</taxon>
        <taxon>Poales</taxon>
        <taxon>Poaceae</taxon>
        <taxon>PACMAD clade</taxon>
        <taxon>Panicoideae</taxon>
        <taxon>Andropogonodae</taxon>
        <taxon>Andropogoneae</taxon>
        <taxon>Tripsacinae</taxon>
        <taxon>Zea</taxon>
    </lineage>
</organism>